<feature type="domain" description="HDOD" evidence="1">
    <location>
        <begin position="145"/>
        <end position="349"/>
    </location>
</feature>
<sequence length="418" mass="45328">MLGAQHIRALTRYTIREPLDLLIVERDFLLRPCCPRPQNCGMKRIKASRDRTIDQRESIMSGQDNTRAPQREDDTAMRQTLRGLLGPQAMAHATGLLLLDLALARCAAEPPAPAQRAPGLGNGGKAAPGEPPLTMEAVLAMEAKLFALPEIYARLDALMKDPNTSASDVTALISKDPALSATMLKLVNSAFMGRTGLSLGHRLNPRVDNLERAVMILGTSQLANLALALSVVPAFRDIDPDVMDMRRFWEHSISCGLLARELALCHGGSDPEQAFVAGLLHDIGRLVMFRHLPGQCAQVLAQASREETDVYSVESRALGWTHADLGGNLLAKWQFPASLARAAAQHHRPGTAEVLPALVNAADFLAHVLTLGARADLPVPEFRPEAWDTLPLSAAALEEVVMAHDQRLAEITSSFFPT</sequence>
<dbReference type="SUPFAM" id="SSF109604">
    <property type="entry name" value="HD-domain/PDEase-like"/>
    <property type="match status" value="1"/>
</dbReference>
<accession>A0A7C4AI87</accession>
<name>A0A7C4AI87_9BACT</name>
<dbReference type="EMBL" id="DSRP01000750">
    <property type="protein sequence ID" value="HGG93422.1"/>
    <property type="molecule type" value="Genomic_DNA"/>
</dbReference>
<evidence type="ECO:0000259" key="1">
    <source>
        <dbReference type="PROSITE" id="PS51833"/>
    </source>
</evidence>
<dbReference type="InterPro" id="IPR013976">
    <property type="entry name" value="HDOD"/>
</dbReference>
<dbReference type="InterPro" id="IPR052340">
    <property type="entry name" value="RNase_Y/CdgJ"/>
</dbReference>
<comment type="caution">
    <text evidence="2">The sequence shown here is derived from an EMBL/GenBank/DDBJ whole genome shotgun (WGS) entry which is preliminary data.</text>
</comment>
<evidence type="ECO:0000313" key="2">
    <source>
        <dbReference type="EMBL" id="HGG93422.1"/>
    </source>
</evidence>
<dbReference type="InterPro" id="IPR006675">
    <property type="entry name" value="HDIG_dom"/>
</dbReference>
<dbReference type="NCBIfam" id="TIGR00277">
    <property type="entry name" value="HDIG"/>
    <property type="match status" value="1"/>
</dbReference>
<reference evidence="2" key="1">
    <citation type="journal article" date="2020" name="mSystems">
        <title>Genome- and Community-Level Interaction Insights into Carbon Utilization and Element Cycling Functions of Hydrothermarchaeota in Hydrothermal Sediment.</title>
        <authorList>
            <person name="Zhou Z."/>
            <person name="Liu Y."/>
            <person name="Xu W."/>
            <person name="Pan J."/>
            <person name="Luo Z.H."/>
            <person name="Li M."/>
        </authorList>
    </citation>
    <scope>NUCLEOTIDE SEQUENCE [LARGE SCALE GENOMIC DNA]</scope>
    <source>
        <strain evidence="2">SpSt-413</strain>
    </source>
</reference>
<dbReference type="PROSITE" id="PS51833">
    <property type="entry name" value="HDOD"/>
    <property type="match status" value="1"/>
</dbReference>
<dbReference type="Pfam" id="PF08668">
    <property type="entry name" value="HDOD"/>
    <property type="match status" value="1"/>
</dbReference>
<gene>
    <name evidence="2" type="ORF">ENR59_10800</name>
</gene>
<dbReference type="CDD" id="cd00077">
    <property type="entry name" value="HDc"/>
    <property type="match status" value="1"/>
</dbReference>
<dbReference type="PANTHER" id="PTHR33525:SF3">
    <property type="entry name" value="RIBONUCLEASE Y"/>
    <property type="match status" value="1"/>
</dbReference>
<organism evidence="2">
    <name type="scientific">Fundidesulfovibrio putealis</name>
    <dbReference type="NCBI Taxonomy" id="270496"/>
    <lineage>
        <taxon>Bacteria</taxon>
        <taxon>Pseudomonadati</taxon>
        <taxon>Thermodesulfobacteriota</taxon>
        <taxon>Desulfovibrionia</taxon>
        <taxon>Desulfovibrionales</taxon>
        <taxon>Desulfovibrionaceae</taxon>
        <taxon>Fundidesulfovibrio</taxon>
    </lineage>
</organism>
<dbReference type="Gene3D" id="1.10.3210.10">
    <property type="entry name" value="Hypothetical protein af1432"/>
    <property type="match status" value="1"/>
</dbReference>
<proteinExistence type="predicted"/>
<dbReference type="PANTHER" id="PTHR33525">
    <property type="match status" value="1"/>
</dbReference>
<dbReference type="InterPro" id="IPR003607">
    <property type="entry name" value="HD/PDEase_dom"/>
</dbReference>
<dbReference type="AlphaFoldDB" id="A0A7C4AI87"/>
<protein>
    <submittedName>
        <fullName evidence="2">HDOD domain-containing protein</fullName>
    </submittedName>
</protein>